<dbReference type="SUPFAM" id="SSF161098">
    <property type="entry name" value="MetI-like"/>
    <property type="match status" value="1"/>
</dbReference>
<dbReference type="OrthoDB" id="9771544at2"/>
<keyword evidence="6 7" id="KW-0472">Membrane</keyword>
<dbReference type="InterPro" id="IPR035906">
    <property type="entry name" value="MetI-like_sf"/>
</dbReference>
<evidence type="ECO:0000256" key="4">
    <source>
        <dbReference type="ARBA" id="ARBA00022692"/>
    </source>
</evidence>
<organism evidence="9 10">
    <name type="scientific">Hydrogenispora ethanolica</name>
    <dbReference type="NCBI Taxonomy" id="1082276"/>
    <lineage>
        <taxon>Bacteria</taxon>
        <taxon>Bacillati</taxon>
        <taxon>Bacillota</taxon>
        <taxon>Hydrogenispora</taxon>
    </lineage>
</organism>
<dbReference type="CDD" id="cd06261">
    <property type="entry name" value="TM_PBP2"/>
    <property type="match status" value="1"/>
</dbReference>
<comment type="similarity">
    <text evidence="7">Belongs to the binding-protein-dependent transport system permease family.</text>
</comment>
<feature type="transmembrane region" description="Helical" evidence="7">
    <location>
        <begin position="183"/>
        <end position="207"/>
    </location>
</feature>
<accession>A0A4R1R8K5</accession>
<dbReference type="PANTHER" id="PTHR43744:SF3">
    <property type="entry name" value="LACTOSE TRANSPORT SYSTEM PERMEASE PROTEIN LACG"/>
    <property type="match status" value="1"/>
</dbReference>
<evidence type="ECO:0000256" key="2">
    <source>
        <dbReference type="ARBA" id="ARBA00022448"/>
    </source>
</evidence>
<evidence type="ECO:0000256" key="5">
    <source>
        <dbReference type="ARBA" id="ARBA00022989"/>
    </source>
</evidence>
<feature type="transmembrane region" description="Helical" evidence="7">
    <location>
        <begin position="104"/>
        <end position="125"/>
    </location>
</feature>
<proteinExistence type="inferred from homology"/>
<keyword evidence="4 7" id="KW-0812">Transmembrane</keyword>
<comment type="caution">
    <text evidence="9">The sequence shown here is derived from an EMBL/GenBank/DDBJ whole genome shotgun (WGS) entry which is preliminary data.</text>
</comment>
<evidence type="ECO:0000313" key="10">
    <source>
        <dbReference type="Proteomes" id="UP000295008"/>
    </source>
</evidence>
<dbReference type="PROSITE" id="PS50928">
    <property type="entry name" value="ABC_TM1"/>
    <property type="match status" value="1"/>
</dbReference>
<keyword evidence="5 7" id="KW-1133">Transmembrane helix</keyword>
<feature type="transmembrane region" description="Helical" evidence="7">
    <location>
        <begin position="242"/>
        <end position="263"/>
    </location>
</feature>
<dbReference type="GO" id="GO:0005886">
    <property type="term" value="C:plasma membrane"/>
    <property type="evidence" value="ECO:0007669"/>
    <property type="project" value="UniProtKB-SubCell"/>
</dbReference>
<feature type="transmembrane region" description="Helical" evidence="7">
    <location>
        <begin position="63"/>
        <end position="92"/>
    </location>
</feature>
<evidence type="ECO:0000256" key="3">
    <source>
        <dbReference type="ARBA" id="ARBA00022475"/>
    </source>
</evidence>
<name>A0A4R1R8K5_HYDET</name>
<keyword evidence="3" id="KW-1003">Cell membrane</keyword>
<evidence type="ECO:0000313" key="9">
    <source>
        <dbReference type="EMBL" id="TCL61991.1"/>
    </source>
</evidence>
<evidence type="ECO:0000256" key="1">
    <source>
        <dbReference type="ARBA" id="ARBA00004651"/>
    </source>
</evidence>
<dbReference type="GO" id="GO:0055085">
    <property type="term" value="P:transmembrane transport"/>
    <property type="evidence" value="ECO:0007669"/>
    <property type="project" value="InterPro"/>
</dbReference>
<reference evidence="9 10" key="1">
    <citation type="submission" date="2019-03" db="EMBL/GenBank/DDBJ databases">
        <title>Genomic Encyclopedia of Type Strains, Phase IV (KMG-IV): sequencing the most valuable type-strain genomes for metagenomic binning, comparative biology and taxonomic classification.</title>
        <authorList>
            <person name="Goeker M."/>
        </authorList>
    </citation>
    <scope>NUCLEOTIDE SEQUENCE [LARGE SCALE GENOMIC DNA]</scope>
    <source>
        <strain evidence="9 10">LX-B</strain>
    </source>
</reference>
<gene>
    <name evidence="9" type="ORF">EDC14_102920</name>
</gene>
<keyword evidence="10" id="KW-1185">Reference proteome</keyword>
<evidence type="ECO:0000256" key="6">
    <source>
        <dbReference type="ARBA" id="ARBA00023136"/>
    </source>
</evidence>
<dbReference type="Proteomes" id="UP000295008">
    <property type="component" value="Unassembled WGS sequence"/>
</dbReference>
<evidence type="ECO:0000259" key="8">
    <source>
        <dbReference type="PROSITE" id="PS50928"/>
    </source>
</evidence>
<dbReference type="InterPro" id="IPR000515">
    <property type="entry name" value="MetI-like"/>
</dbReference>
<comment type="subcellular location">
    <subcellularLocation>
        <location evidence="1 7">Cell membrane</location>
        <topology evidence="1 7">Multi-pass membrane protein</topology>
    </subcellularLocation>
</comment>
<protein>
    <submittedName>
        <fullName evidence="9">Carbohydrate ABC transporter membrane protein 2 (CUT1 family)</fullName>
    </submittedName>
</protein>
<dbReference type="RefSeq" id="WP_132015985.1">
    <property type="nucleotide sequence ID" value="NZ_SLUN01000029.1"/>
</dbReference>
<dbReference type="EMBL" id="SLUN01000029">
    <property type="protein sequence ID" value="TCL61991.1"/>
    <property type="molecule type" value="Genomic_DNA"/>
</dbReference>
<evidence type="ECO:0000256" key="7">
    <source>
        <dbReference type="RuleBase" id="RU363032"/>
    </source>
</evidence>
<dbReference type="Gene3D" id="1.10.3720.10">
    <property type="entry name" value="MetI-like"/>
    <property type="match status" value="1"/>
</dbReference>
<feature type="domain" description="ABC transmembrane type-1" evidence="8">
    <location>
        <begin position="69"/>
        <end position="263"/>
    </location>
</feature>
<dbReference type="Pfam" id="PF00528">
    <property type="entry name" value="BPD_transp_1"/>
    <property type="match status" value="1"/>
</dbReference>
<feature type="transmembrane region" description="Helical" evidence="7">
    <location>
        <begin position="137"/>
        <end position="156"/>
    </location>
</feature>
<keyword evidence="2 7" id="KW-0813">Transport</keyword>
<dbReference type="PANTHER" id="PTHR43744">
    <property type="entry name" value="ABC TRANSPORTER PERMEASE PROTEIN MG189-RELATED-RELATED"/>
    <property type="match status" value="1"/>
</dbReference>
<sequence>MKTMNRGKNLTLNAAILAYLLLSLSPLLITLSNALRSPDNMKSPFLLFQEMSFQSLAIAFQKIGFVSAFCNSVLITTTAVLTIIIVASMAAYPLSRLDTRLSRFLALFFLAGIIVSAQIAIIPIYKVFKTIQLNHSRLAPILMYVSGSMPFSIFLYTQFIRGSIPVALEEAALMDGAGLFSRYWNVILPLLLPATLAIVFTQGVAIWNDFFMPMLFITEQVKKPLTLAMLGFMGDVENPTQWNVLFAACYLCTIPLLIAYAALQKYFISGLVIGGVKG</sequence>
<dbReference type="AlphaFoldDB" id="A0A4R1R8K5"/>